<evidence type="ECO:0000256" key="2">
    <source>
        <dbReference type="ARBA" id="ARBA00022723"/>
    </source>
</evidence>
<dbReference type="PANTHER" id="PTHR15162:SF7">
    <property type="entry name" value="SUCCINYLGLUTAMATE DESUCCINYLASE"/>
    <property type="match status" value="1"/>
</dbReference>
<keyword evidence="2" id="KW-0479">Metal-binding</keyword>
<keyword evidence="4" id="KW-0862">Zinc</keyword>
<evidence type="ECO:0000256" key="3">
    <source>
        <dbReference type="ARBA" id="ARBA00022801"/>
    </source>
</evidence>
<dbReference type="Pfam" id="PF24827">
    <property type="entry name" value="AstE_AspA_cat"/>
    <property type="match status" value="1"/>
</dbReference>
<keyword evidence="3" id="KW-0378">Hydrolase</keyword>
<gene>
    <name evidence="6" type="ORF">V8G58_01690</name>
</gene>
<dbReference type="InterPro" id="IPR050178">
    <property type="entry name" value="AspA/AstE_fam"/>
</dbReference>
<sequence length="396" mass="45631">MTEVFSKAILQKIEVNRFIGKVNGTRPGPSVIFFGGIHGNENSGVVALKKLFETLRPEAFCGSVYGISGNLKALEIHRRFIEKDLNRLWTLENIKKIRSKKNPNSEESELLKILNIIEFIISYNQPPFYFIDLHSTSSKTLPFITINDALINRKFSKQFPVPIILGIEEYLTGPLLSYINQLGYVSLGFESGQHDDISAINNSVAFINLALKYSGVLSTQSPKMDNYFNELKFQSANLNDIFEIIYLYRIHDGETFKMDDGFKSFQSIHRGKPLARSNSKIIKAPYTGRVFMPLYQTQGAEGFFIIRVIPPIFLKLSSWFRHLKLDQLLVILPGVSWANKKQGVLQVNLSIARFFAKSLFHLLGYRHRQVTRKRLLLYNRERVAKTAMYKKEQWYW</sequence>
<feature type="domain" description="Succinylglutamate desuccinylase/Aspartoacylase catalytic" evidence="5">
    <location>
        <begin position="27"/>
        <end position="148"/>
    </location>
</feature>
<dbReference type="InterPro" id="IPR055438">
    <property type="entry name" value="AstE_AspA_cat"/>
</dbReference>
<comment type="cofactor">
    <cofactor evidence="1">
        <name>Zn(2+)</name>
        <dbReference type="ChEBI" id="CHEBI:29105"/>
    </cofactor>
</comment>
<dbReference type="Gene3D" id="3.40.630.10">
    <property type="entry name" value="Zn peptidases"/>
    <property type="match status" value="1"/>
</dbReference>
<dbReference type="Proteomes" id="UP001610100">
    <property type="component" value="Unassembled WGS sequence"/>
</dbReference>
<reference evidence="6 7" key="1">
    <citation type="submission" date="2024-02" db="EMBL/GenBank/DDBJ databases">
        <title>A Gaetbulibacter species isolated from tidal flats and genomic insights of their niches.</title>
        <authorList>
            <person name="Ye Y."/>
        </authorList>
    </citation>
    <scope>NUCLEOTIDE SEQUENCE [LARGE SCALE GENOMIC DNA]</scope>
    <source>
        <strain evidence="6 7">KYW382</strain>
    </source>
</reference>
<keyword evidence="7" id="KW-1185">Reference proteome</keyword>
<dbReference type="PANTHER" id="PTHR15162">
    <property type="entry name" value="ASPARTOACYLASE"/>
    <property type="match status" value="1"/>
</dbReference>
<organism evidence="6 7">
    <name type="scientific">Gaetbulibacter aestuarii</name>
    <dbReference type="NCBI Taxonomy" id="1502358"/>
    <lineage>
        <taxon>Bacteria</taxon>
        <taxon>Pseudomonadati</taxon>
        <taxon>Bacteroidota</taxon>
        <taxon>Flavobacteriia</taxon>
        <taxon>Flavobacteriales</taxon>
        <taxon>Flavobacteriaceae</taxon>
        <taxon>Gaetbulibacter</taxon>
    </lineage>
</organism>
<proteinExistence type="predicted"/>
<accession>A0ABW7MUW4</accession>
<evidence type="ECO:0000313" key="6">
    <source>
        <dbReference type="EMBL" id="MFH6770629.1"/>
    </source>
</evidence>
<comment type="caution">
    <text evidence="6">The sequence shown here is derived from an EMBL/GenBank/DDBJ whole genome shotgun (WGS) entry which is preliminary data.</text>
</comment>
<evidence type="ECO:0000259" key="5">
    <source>
        <dbReference type="Pfam" id="PF24827"/>
    </source>
</evidence>
<protein>
    <submittedName>
        <fullName evidence="6">Succinylglutamate desuccinylase/aspartoacylase family protein</fullName>
    </submittedName>
</protein>
<evidence type="ECO:0000313" key="7">
    <source>
        <dbReference type="Proteomes" id="UP001610100"/>
    </source>
</evidence>
<name>A0ABW7MUW4_9FLAO</name>
<dbReference type="SUPFAM" id="SSF53187">
    <property type="entry name" value="Zn-dependent exopeptidases"/>
    <property type="match status" value="1"/>
</dbReference>
<evidence type="ECO:0000256" key="1">
    <source>
        <dbReference type="ARBA" id="ARBA00001947"/>
    </source>
</evidence>
<evidence type="ECO:0000256" key="4">
    <source>
        <dbReference type="ARBA" id="ARBA00022833"/>
    </source>
</evidence>
<dbReference type="EMBL" id="JBAWKB010000001">
    <property type="protein sequence ID" value="MFH6770629.1"/>
    <property type="molecule type" value="Genomic_DNA"/>
</dbReference>
<dbReference type="RefSeq" id="WP_344739001.1">
    <property type="nucleotide sequence ID" value="NZ_BAABAY010000001.1"/>
</dbReference>